<feature type="binding site" description="covalent" evidence="14">
    <location>
        <position position="323"/>
    </location>
    <ligand>
        <name>heme</name>
        <dbReference type="ChEBI" id="CHEBI:30413"/>
        <label>5</label>
    </ligand>
</feature>
<evidence type="ECO:0000256" key="6">
    <source>
        <dbReference type="ARBA" id="ARBA00022617"/>
    </source>
</evidence>
<dbReference type="GO" id="GO:0009276">
    <property type="term" value="C:Gram-negative-bacterium-type cell wall"/>
    <property type="evidence" value="ECO:0007669"/>
    <property type="project" value="UniProtKB-UniRule"/>
</dbReference>
<feature type="binding site" description="covalent" evidence="14">
    <location>
        <position position="41"/>
    </location>
    <ligand>
        <name>heme</name>
        <dbReference type="ChEBI" id="CHEBI:30413"/>
        <label>1</label>
    </ligand>
</feature>
<sequence length="375" mass="42672">MFKNIPAKSILVIGAIGVLVGFVIVGGFNTFANYTSTIEFCGTTCHEMNTVYEEYKRSSLYKNNGGFRVTCAECHVPKPFFAKLWRKMMASREIYHKAMGTIDTPEKFEAKRLILAQNEWERLRKSDSRECRDCHFYEAMTIDTQPGDARFWHPVAMEEEYTCIDCHKGYVHQLPDLKGEIKKAAKQFQSVLATDTLNGDRLYVAKTTNLHSGPKEQDGVTAKLAPGTPLTVLQRDNGWFRVRIQGRQYQSSHHILYNAGDRMVALAHTRGGSLTTSGEAIRDQATGLHWQSGQIEGWISSDALTGQISALWDYGRAIYQNECVRCHILFPPSGFWATEWKNNIYNMRRKTDLGLDEMDLMLKYLQHHAKPQGTI</sequence>
<comment type="subcellular location">
    <subcellularLocation>
        <location evidence="1">Cell inner membrane</location>
        <topology evidence="1">Single-pass type II membrane protein</topology>
    </subcellularLocation>
</comment>
<evidence type="ECO:0000256" key="7">
    <source>
        <dbReference type="ARBA" id="ARBA00022692"/>
    </source>
</evidence>
<keyword evidence="9 13" id="KW-0249">Electron transport</keyword>
<dbReference type="EMBL" id="CAADFQ010000185">
    <property type="protein sequence ID" value="VFK36037.1"/>
    <property type="molecule type" value="Genomic_DNA"/>
</dbReference>
<feature type="binding site" description="covalent" evidence="14">
    <location>
        <position position="71"/>
    </location>
    <ligand>
        <name>heme</name>
        <dbReference type="ChEBI" id="CHEBI:30413"/>
        <label>2</label>
    </ligand>
</feature>
<feature type="binding site" description="covalent" evidence="14">
    <location>
        <position position="326"/>
    </location>
    <ligand>
        <name>heme</name>
        <dbReference type="ChEBI" id="CHEBI:30413"/>
        <label>5</label>
    </ligand>
</feature>
<feature type="binding site" description="axial binding residue" evidence="15">
    <location>
        <position position="46"/>
    </location>
    <ligand>
        <name>heme</name>
        <dbReference type="ChEBI" id="CHEBI:30413"/>
        <label>1</label>
    </ligand>
    <ligandPart>
        <name>Fe</name>
        <dbReference type="ChEBI" id="CHEBI:18248"/>
    </ligandPart>
</feature>
<protein>
    <recommendedName>
        <fullName evidence="13">Cytochrome c-type protein</fullName>
    </recommendedName>
</protein>
<dbReference type="Gene3D" id="1.10.3820.10">
    <property type="entry name" value="Di-heme elbow motif domain"/>
    <property type="match status" value="1"/>
</dbReference>
<proteinExistence type="inferred from homology"/>
<dbReference type="GO" id="GO:0009061">
    <property type="term" value="P:anaerobic respiration"/>
    <property type="evidence" value="ECO:0007669"/>
    <property type="project" value="TreeGrafter"/>
</dbReference>
<feature type="binding site" description="covalent" evidence="14">
    <location>
        <position position="166"/>
    </location>
    <ligand>
        <name>heme</name>
        <dbReference type="ChEBI" id="CHEBI:30413"/>
        <label>4</label>
    </ligand>
</feature>
<keyword evidence="5 13" id="KW-0997">Cell inner membrane</keyword>
<dbReference type="InterPro" id="IPR005126">
    <property type="entry name" value="NapC/NirT_cyt_c_N"/>
</dbReference>
<evidence type="ECO:0000256" key="10">
    <source>
        <dbReference type="ARBA" id="ARBA00022989"/>
    </source>
</evidence>
<dbReference type="InterPro" id="IPR010466">
    <property type="entry name" value="DUF1058"/>
</dbReference>
<keyword evidence="10 16" id="KW-1133">Transmembrane helix</keyword>
<evidence type="ECO:0000256" key="11">
    <source>
        <dbReference type="ARBA" id="ARBA00023004"/>
    </source>
</evidence>
<keyword evidence="8 13" id="KW-0479">Metal-binding</keyword>
<dbReference type="InterPro" id="IPR009154">
    <property type="entry name" value="Membr-bd_4haem_cyt_TorC"/>
</dbReference>
<dbReference type="PANTHER" id="PTHR30333:SF3">
    <property type="entry name" value="CYTOCHROME C-TYPE PROTEIN TORY"/>
    <property type="match status" value="1"/>
</dbReference>
<evidence type="ECO:0000259" key="17">
    <source>
        <dbReference type="Pfam" id="PF03264"/>
    </source>
</evidence>
<feature type="transmembrane region" description="Helical" evidence="16">
    <location>
        <begin position="12"/>
        <end position="32"/>
    </location>
</feature>
<dbReference type="SUPFAM" id="SSF48695">
    <property type="entry name" value="Multiheme cytochromes"/>
    <property type="match status" value="1"/>
</dbReference>
<evidence type="ECO:0000313" key="19">
    <source>
        <dbReference type="EMBL" id="VFK77615.1"/>
    </source>
</evidence>
<feature type="binding site" description="covalent" evidence="14">
    <location>
        <position position="45"/>
    </location>
    <ligand>
        <name>heme</name>
        <dbReference type="ChEBI" id="CHEBI:30413"/>
        <label>1</label>
    </ligand>
</feature>
<evidence type="ECO:0000256" key="15">
    <source>
        <dbReference type="PIRSR" id="PIRSR000014-2"/>
    </source>
</evidence>
<name>A0A451BH39_9GAMM</name>
<reference evidence="19" key="1">
    <citation type="submission" date="2019-02" db="EMBL/GenBank/DDBJ databases">
        <authorList>
            <person name="Gruber-Vodicka R. H."/>
            <person name="Seah K. B. B."/>
        </authorList>
    </citation>
    <scope>NUCLEOTIDE SEQUENCE</scope>
    <source>
        <strain evidence="19">BECK_BZ198</strain>
        <strain evidence="18">BECK_BZ199</strain>
    </source>
</reference>
<dbReference type="InterPro" id="IPR036280">
    <property type="entry name" value="Multihaem_cyt_sf"/>
</dbReference>
<evidence type="ECO:0000313" key="18">
    <source>
        <dbReference type="EMBL" id="VFK36037.1"/>
    </source>
</evidence>
<feature type="binding site" description="covalent" evidence="14">
    <location>
        <position position="134"/>
    </location>
    <ligand>
        <name>heme</name>
        <dbReference type="ChEBI" id="CHEBI:30413"/>
        <label>3</label>
    </ligand>
</feature>
<dbReference type="InterPro" id="IPR051174">
    <property type="entry name" value="Cytochrome_c-type_ET"/>
</dbReference>
<feature type="domain" description="NapC/NirT cytochrome c N-terminal" evidence="17">
    <location>
        <begin position="8"/>
        <end position="176"/>
    </location>
</feature>
<evidence type="ECO:0000256" key="9">
    <source>
        <dbReference type="ARBA" id="ARBA00022982"/>
    </source>
</evidence>
<evidence type="ECO:0000256" key="4">
    <source>
        <dbReference type="ARBA" id="ARBA00022475"/>
    </source>
</evidence>
<feature type="binding site" description="axial binding residue" evidence="15">
    <location>
        <position position="167"/>
    </location>
    <ligand>
        <name>heme</name>
        <dbReference type="ChEBI" id="CHEBI:30413"/>
        <label>4</label>
    </ligand>
    <ligandPart>
        <name>Fe</name>
        <dbReference type="ChEBI" id="CHEBI:18248"/>
    </ligandPart>
</feature>
<dbReference type="GO" id="GO:0005506">
    <property type="term" value="F:iron ion binding"/>
    <property type="evidence" value="ECO:0007669"/>
    <property type="project" value="UniProtKB-UniRule"/>
</dbReference>
<keyword evidence="7 16" id="KW-0812">Transmembrane</keyword>
<evidence type="ECO:0000256" key="12">
    <source>
        <dbReference type="ARBA" id="ARBA00023136"/>
    </source>
</evidence>
<keyword evidence="4 13" id="KW-1003">Cell membrane</keyword>
<dbReference type="Pfam" id="PF03264">
    <property type="entry name" value="Cytochrom_NNT"/>
    <property type="match status" value="1"/>
</dbReference>
<dbReference type="Pfam" id="PF06347">
    <property type="entry name" value="SH3_4"/>
    <property type="match status" value="1"/>
</dbReference>
<organism evidence="19">
    <name type="scientific">Candidatus Kentrum sp. MB</name>
    <dbReference type="NCBI Taxonomy" id="2138164"/>
    <lineage>
        <taxon>Bacteria</taxon>
        <taxon>Pseudomonadati</taxon>
        <taxon>Pseudomonadota</taxon>
        <taxon>Gammaproteobacteria</taxon>
        <taxon>Candidatus Kentrum</taxon>
    </lineage>
</organism>
<dbReference type="AlphaFoldDB" id="A0A451BH39"/>
<comment type="PTM">
    <text evidence="14">Binds 5 heme groups per subunit.</text>
</comment>
<evidence type="ECO:0000256" key="13">
    <source>
        <dbReference type="PIRNR" id="PIRNR000014"/>
    </source>
</evidence>
<dbReference type="EMBL" id="CAADGH010000185">
    <property type="protein sequence ID" value="VFK77615.1"/>
    <property type="molecule type" value="Genomic_DNA"/>
</dbReference>
<dbReference type="GO" id="GO:0009055">
    <property type="term" value="F:electron transfer activity"/>
    <property type="evidence" value="ECO:0007669"/>
    <property type="project" value="UniProtKB-UniRule"/>
</dbReference>
<feature type="binding site" description="axial binding residue" evidence="15">
    <location>
        <position position="327"/>
    </location>
    <ligand>
        <name>heme</name>
        <dbReference type="ChEBI" id="CHEBI:30413"/>
        <label>5</label>
    </ligand>
    <ligandPart>
        <name>Fe</name>
        <dbReference type="ChEBI" id="CHEBI:18248"/>
    </ligandPart>
</feature>
<dbReference type="GO" id="GO:0020037">
    <property type="term" value="F:heme binding"/>
    <property type="evidence" value="ECO:0007669"/>
    <property type="project" value="UniProtKB-UniRule"/>
</dbReference>
<gene>
    <name evidence="19" type="ORF">BECKMB1821H_GA0114242_11851</name>
    <name evidence="18" type="ORF">BECKMB1821I_GA0114274_11851</name>
</gene>
<dbReference type="GO" id="GO:0005886">
    <property type="term" value="C:plasma membrane"/>
    <property type="evidence" value="ECO:0007669"/>
    <property type="project" value="UniProtKB-SubCell"/>
</dbReference>
<feature type="binding site" description="covalent" evidence="14">
    <location>
        <position position="163"/>
    </location>
    <ligand>
        <name>heme</name>
        <dbReference type="ChEBI" id="CHEBI:30413"/>
        <label>4</label>
    </ligand>
</feature>
<evidence type="ECO:0000256" key="5">
    <source>
        <dbReference type="ARBA" id="ARBA00022519"/>
    </source>
</evidence>
<comment type="similarity">
    <text evidence="2 13">Belongs to the TorC/TorY family.</text>
</comment>
<feature type="binding site" description="covalent" evidence="14">
    <location>
        <position position="74"/>
    </location>
    <ligand>
        <name>heme</name>
        <dbReference type="ChEBI" id="CHEBI:30413"/>
        <label>2</label>
    </ligand>
</feature>
<evidence type="ECO:0000256" key="16">
    <source>
        <dbReference type="SAM" id="Phobius"/>
    </source>
</evidence>
<keyword evidence="12 13" id="KW-0472">Membrane</keyword>
<dbReference type="PANTHER" id="PTHR30333">
    <property type="entry name" value="CYTOCHROME C-TYPE PROTEIN"/>
    <property type="match status" value="1"/>
</dbReference>
<dbReference type="Gene3D" id="2.30.30.40">
    <property type="entry name" value="SH3 Domains"/>
    <property type="match status" value="1"/>
</dbReference>
<accession>A0A451BH39</accession>
<evidence type="ECO:0000256" key="3">
    <source>
        <dbReference type="ARBA" id="ARBA00022448"/>
    </source>
</evidence>
<keyword evidence="3 13" id="KW-0813">Transport</keyword>
<feature type="binding site" description="axial binding residue" evidence="15">
    <location>
        <position position="75"/>
    </location>
    <ligand>
        <name>heme</name>
        <dbReference type="ChEBI" id="CHEBI:30413"/>
        <label>2</label>
    </ligand>
    <ligandPart>
        <name>Fe</name>
        <dbReference type="ChEBI" id="CHEBI:18248"/>
    </ligandPart>
</feature>
<feature type="binding site" description="covalent" evidence="14">
    <location>
        <position position="131"/>
    </location>
    <ligand>
        <name>heme</name>
        <dbReference type="ChEBI" id="CHEBI:30413"/>
        <label>3</label>
    </ligand>
</feature>
<feature type="binding site" description="axial binding residue" evidence="15">
    <location>
        <position position="135"/>
    </location>
    <ligand>
        <name>heme</name>
        <dbReference type="ChEBI" id="CHEBI:30413"/>
        <label>3</label>
    </ligand>
    <ligandPart>
        <name>Fe</name>
        <dbReference type="ChEBI" id="CHEBI:18248"/>
    </ligandPart>
</feature>
<dbReference type="PIRSF" id="PIRSF000014">
    <property type="entry name" value="4_hem_cytch_TorC"/>
    <property type="match status" value="1"/>
</dbReference>
<dbReference type="InterPro" id="IPR038266">
    <property type="entry name" value="NapC/NirT_cytc_sf"/>
</dbReference>
<evidence type="ECO:0000256" key="8">
    <source>
        <dbReference type="ARBA" id="ARBA00022723"/>
    </source>
</evidence>
<evidence type="ECO:0000256" key="14">
    <source>
        <dbReference type="PIRSR" id="PIRSR000014-1"/>
    </source>
</evidence>
<evidence type="ECO:0000256" key="2">
    <source>
        <dbReference type="ARBA" id="ARBA00006417"/>
    </source>
</evidence>
<keyword evidence="11 13" id="KW-0408">Iron</keyword>
<evidence type="ECO:0000256" key="1">
    <source>
        <dbReference type="ARBA" id="ARBA00004249"/>
    </source>
</evidence>
<keyword evidence="6 13" id="KW-0349">Heme</keyword>